<dbReference type="RefSeq" id="WP_088602305.1">
    <property type="nucleotide sequence ID" value="NZ_NJIH01000003.1"/>
</dbReference>
<evidence type="ECO:0000313" key="2">
    <source>
        <dbReference type="Proteomes" id="UP000214603"/>
    </source>
</evidence>
<keyword evidence="1" id="KW-0645">Protease</keyword>
<name>A0A225MR48_9BURK</name>
<dbReference type="AlphaFoldDB" id="A0A225MR48"/>
<keyword evidence="2" id="KW-1185">Reference proteome</keyword>
<proteinExistence type="predicted"/>
<dbReference type="GO" id="GO:0008233">
    <property type="term" value="F:peptidase activity"/>
    <property type="evidence" value="ECO:0007669"/>
    <property type="project" value="UniProtKB-KW"/>
</dbReference>
<accession>A0A225MR48</accession>
<protein>
    <submittedName>
        <fullName evidence="1">CAAX protease</fullName>
    </submittedName>
</protein>
<gene>
    <name evidence="1" type="ORF">CEY11_05255</name>
</gene>
<evidence type="ECO:0000313" key="1">
    <source>
        <dbReference type="EMBL" id="OWT63726.1"/>
    </source>
</evidence>
<keyword evidence="1" id="KW-0378">Hydrolase</keyword>
<dbReference type="OrthoDB" id="9813050at2"/>
<comment type="caution">
    <text evidence="1">The sequence shown here is derived from an EMBL/GenBank/DDBJ whole genome shotgun (WGS) entry which is preliminary data.</text>
</comment>
<reference evidence="2" key="1">
    <citation type="submission" date="2017-06" db="EMBL/GenBank/DDBJ databases">
        <title>Herbaspirillum phytohormonus sp. nov., isolated from the root nodule of Robinia pseudoacacia in lead-zinc mine.</title>
        <authorList>
            <person name="Fan M."/>
            <person name="Lin Y."/>
        </authorList>
    </citation>
    <scope>NUCLEOTIDE SEQUENCE [LARGE SCALE GENOMIC DNA]</scope>
    <source>
        <strain evidence="2">SC-089</strain>
    </source>
</reference>
<dbReference type="Proteomes" id="UP000214603">
    <property type="component" value="Unassembled WGS sequence"/>
</dbReference>
<dbReference type="GO" id="GO:0006508">
    <property type="term" value="P:proteolysis"/>
    <property type="evidence" value="ECO:0007669"/>
    <property type="project" value="UniProtKB-KW"/>
</dbReference>
<dbReference type="EMBL" id="NJIH01000003">
    <property type="protein sequence ID" value="OWT63726.1"/>
    <property type="molecule type" value="Genomic_DNA"/>
</dbReference>
<organism evidence="1 2">
    <name type="scientific">Candidimonas nitroreducens</name>
    <dbReference type="NCBI Taxonomy" id="683354"/>
    <lineage>
        <taxon>Bacteria</taxon>
        <taxon>Pseudomonadati</taxon>
        <taxon>Pseudomonadota</taxon>
        <taxon>Betaproteobacteria</taxon>
        <taxon>Burkholderiales</taxon>
        <taxon>Alcaligenaceae</taxon>
        <taxon>Candidimonas</taxon>
    </lineage>
</organism>
<sequence>MLPPPQHNPILPKTLISSKRLSSYQNVFRPANDIELIGVYLWNTHVCGALYPLIHMAEITLRNAIDQALVAELGTFWWSGTRLRHRSYTHEAATPRTVQALRGNFIKATRKYIDEIRSRHRTQGHIAPNHDGVLAKTELSTWEFLLDAEFMGRGLIWPKHMPSVFRGPWPAPRASTVLGHARNLVATLRHFRNRLFHHEPAWKRYGVHTEADALEHLRDKVSRIEALLALIHPDNPQGLQKNGLLQAAHRACTANEIRRFQNLVHIHDIHSLNTLDELVDHCILTNCVLKAKLPRRRSQQFFILPS</sequence>